<gene>
    <name evidence="1" type="ORF">NC797_16755</name>
</gene>
<dbReference type="Proteomes" id="UP001145050">
    <property type="component" value="Unassembled WGS sequence"/>
</dbReference>
<dbReference type="GO" id="GO:0046983">
    <property type="term" value="F:protein dimerization activity"/>
    <property type="evidence" value="ECO:0007669"/>
    <property type="project" value="InterPro"/>
</dbReference>
<reference evidence="1" key="1">
    <citation type="submission" date="2022-06" db="EMBL/GenBank/DDBJ databases">
        <title>Aquibacillus sp. a new bacterium isolated from soil saline samples.</title>
        <authorList>
            <person name="Galisteo C."/>
            <person name="De La Haba R."/>
            <person name="Sanchez-Porro C."/>
            <person name="Ventosa A."/>
        </authorList>
    </citation>
    <scope>NUCLEOTIDE SEQUENCE</scope>
    <source>
        <strain evidence="1">3ASR75-11</strain>
    </source>
</reference>
<name>A0A9X3WWM3_9BACI</name>
<dbReference type="InterPro" id="IPR018540">
    <property type="entry name" value="Spo0E-like"/>
</dbReference>
<accession>A0A9X3WWM3</accession>
<evidence type="ECO:0000313" key="2">
    <source>
        <dbReference type="Proteomes" id="UP001145050"/>
    </source>
</evidence>
<sequence length="51" mass="5961">MGIKNELLEKIECCRKQMTDLYYESTELSSDEMVSISTRLDHLLNTYSKIS</sequence>
<dbReference type="Pfam" id="PF09388">
    <property type="entry name" value="SpoOE-like"/>
    <property type="match status" value="1"/>
</dbReference>
<protein>
    <submittedName>
        <fullName evidence="1">Aspartyl-phosphate phosphatase Spo0E family protein</fullName>
    </submittedName>
</protein>
<dbReference type="InterPro" id="IPR036638">
    <property type="entry name" value="HLH_DNA-bd_sf"/>
</dbReference>
<comment type="caution">
    <text evidence="1">The sequence shown here is derived from an EMBL/GenBank/DDBJ whole genome shotgun (WGS) entry which is preliminary data.</text>
</comment>
<evidence type="ECO:0000313" key="1">
    <source>
        <dbReference type="EMBL" id="MDC3426148.1"/>
    </source>
</evidence>
<keyword evidence="2" id="KW-1185">Reference proteome</keyword>
<dbReference type="EMBL" id="JAMQKB010000032">
    <property type="protein sequence ID" value="MDC3426148.1"/>
    <property type="molecule type" value="Genomic_DNA"/>
</dbReference>
<dbReference type="RefSeq" id="WP_272437970.1">
    <property type="nucleotide sequence ID" value="NZ_JAMQKB010000032.1"/>
</dbReference>
<dbReference type="InterPro" id="IPR037208">
    <property type="entry name" value="Spo0E-like_sf"/>
</dbReference>
<dbReference type="GO" id="GO:0043937">
    <property type="term" value="P:regulation of sporulation"/>
    <property type="evidence" value="ECO:0007669"/>
    <property type="project" value="InterPro"/>
</dbReference>
<organism evidence="1 2">
    <name type="scientific">Terrihalobacillus insolitus</name>
    <dbReference type="NCBI Taxonomy" id="2950438"/>
    <lineage>
        <taxon>Bacteria</taxon>
        <taxon>Bacillati</taxon>
        <taxon>Bacillota</taxon>
        <taxon>Bacilli</taxon>
        <taxon>Bacillales</taxon>
        <taxon>Bacillaceae</taxon>
        <taxon>Terrihalobacillus</taxon>
    </lineage>
</organism>
<dbReference type="Gene3D" id="4.10.280.10">
    <property type="entry name" value="Helix-loop-helix DNA-binding domain"/>
    <property type="match status" value="1"/>
</dbReference>
<proteinExistence type="predicted"/>
<dbReference type="SUPFAM" id="SSF140500">
    <property type="entry name" value="BAS1536-like"/>
    <property type="match status" value="1"/>
</dbReference>
<dbReference type="AlphaFoldDB" id="A0A9X3WWM3"/>